<keyword evidence="6 7" id="KW-0472">Membrane</keyword>
<accession>A0ABW8Z8T4</accession>
<feature type="transmembrane region" description="Helical" evidence="7">
    <location>
        <begin position="182"/>
        <end position="207"/>
    </location>
</feature>
<dbReference type="InterPro" id="IPR035906">
    <property type="entry name" value="MetI-like_sf"/>
</dbReference>
<keyword evidence="5 7" id="KW-1133">Transmembrane helix</keyword>
<keyword evidence="2 7" id="KW-0813">Transport</keyword>
<evidence type="ECO:0000256" key="1">
    <source>
        <dbReference type="ARBA" id="ARBA00004651"/>
    </source>
</evidence>
<comment type="caution">
    <text evidence="9">The sequence shown here is derived from an EMBL/GenBank/DDBJ whole genome shotgun (WGS) entry which is preliminary data.</text>
</comment>
<feature type="transmembrane region" description="Helical" evidence="7">
    <location>
        <begin position="228"/>
        <end position="253"/>
    </location>
</feature>
<dbReference type="InterPro" id="IPR051393">
    <property type="entry name" value="ABC_transporter_permease"/>
</dbReference>
<keyword evidence="3" id="KW-1003">Cell membrane</keyword>
<dbReference type="PANTHER" id="PTHR30193:SF42">
    <property type="entry name" value="ABC TRANSPORTER PERMEASE PROTEIN"/>
    <property type="match status" value="1"/>
</dbReference>
<dbReference type="Proteomes" id="UP001629214">
    <property type="component" value="Unassembled WGS sequence"/>
</dbReference>
<evidence type="ECO:0000313" key="9">
    <source>
        <dbReference type="EMBL" id="MFL9879529.1"/>
    </source>
</evidence>
<evidence type="ECO:0000256" key="5">
    <source>
        <dbReference type="ARBA" id="ARBA00022989"/>
    </source>
</evidence>
<proteinExistence type="inferred from homology"/>
<evidence type="ECO:0000256" key="2">
    <source>
        <dbReference type="ARBA" id="ARBA00022448"/>
    </source>
</evidence>
<dbReference type="CDD" id="cd06261">
    <property type="entry name" value="TM_PBP2"/>
    <property type="match status" value="1"/>
</dbReference>
<evidence type="ECO:0000313" key="10">
    <source>
        <dbReference type="Proteomes" id="UP001629214"/>
    </source>
</evidence>
<dbReference type="RefSeq" id="WP_408168546.1">
    <property type="nucleotide sequence ID" value="NZ_JAQQFR010000008.1"/>
</dbReference>
<comment type="similarity">
    <text evidence="7">Belongs to the binding-protein-dependent transport system permease family.</text>
</comment>
<dbReference type="SUPFAM" id="SSF161098">
    <property type="entry name" value="MetI-like"/>
    <property type="match status" value="1"/>
</dbReference>
<comment type="subcellular location">
    <subcellularLocation>
        <location evidence="1 7">Cell membrane</location>
        <topology evidence="1 7">Multi-pass membrane protein</topology>
    </subcellularLocation>
</comment>
<gene>
    <name evidence="9" type="ORF">PQR63_14115</name>
</gene>
<dbReference type="Gene3D" id="1.10.3720.10">
    <property type="entry name" value="MetI-like"/>
    <property type="match status" value="1"/>
</dbReference>
<dbReference type="EMBL" id="JAQQFR010000008">
    <property type="protein sequence ID" value="MFL9879529.1"/>
    <property type="molecule type" value="Genomic_DNA"/>
</dbReference>
<feature type="transmembrane region" description="Helical" evidence="7">
    <location>
        <begin position="133"/>
        <end position="153"/>
    </location>
</feature>
<feature type="domain" description="ABC transmembrane type-1" evidence="8">
    <location>
        <begin position="96"/>
        <end position="311"/>
    </location>
</feature>
<evidence type="ECO:0000259" key="8">
    <source>
        <dbReference type="PROSITE" id="PS50928"/>
    </source>
</evidence>
<keyword evidence="4 7" id="KW-0812">Transmembrane</keyword>
<evidence type="ECO:0000256" key="4">
    <source>
        <dbReference type="ARBA" id="ARBA00022692"/>
    </source>
</evidence>
<dbReference type="PROSITE" id="PS50928">
    <property type="entry name" value="ABC_TM1"/>
    <property type="match status" value="1"/>
</dbReference>
<keyword evidence="10" id="KW-1185">Reference proteome</keyword>
<dbReference type="PANTHER" id="PTHR30193">
    <property type="entry name" value="ABC TRANSPORTER PERMEASE PROTEIN"/>
    <property type="match status" value="1"/>
</dbReference>
<evidence type="ECO:0000256" key="6">
    <source>
        <dbReference type="ARBA" id="ARBA00023136"/>
    </source>
</evidence>
<sequence length="321" mass="34699">MSNSTVSLSSTGAGGNNAAGKAALRRSGKFAALADNWLPRLVLSPTIILSLVFVYGFIALTGYLSLTNSRLMPNYEFAGFDQYSRLFALDRWWTAASNLGIFGGLFILLCLAIGLFMAILLDQKIRAEGALRAVYLYPMALSFIVTGAAWKWILNPGLGLEKMMHDWGFANFSFDWLVNSDMAIYTVVIAGVWQSSGFVMALFLAGLRGIDDSIIKAAMVDGASLPTIYRRIVIPALRPVFFSVLLVLGHIAIKSFDLVMALTAGGPGTSTDLPAIFMYQFSFTRGQLGLGAASAVMMLATVLAVLVPLMYLETKGTRNGR</sequence>
<feature type="transmembrane region" description="Helical" evidence="7">
    <location>
        <begin position="288"/>
        <end position="312"/>
    </location>
</feature>
<reference evidence="9 10" key="1">
    <citation type="journal article" date="2024" name="Chem. Sci.">
        <title>Discovery of megapolipeptins by genome mining of a Burkholderiales bacteria collection.</title>
        <authorList>
            <person name="Paulo B.S."/>
            <person name="Recchia M.J.J."/>
            <person name="Lee S."/>
            <person name="Fergusson C.H."/>
            <person name="Romanowski S.B."/>
            <person name="Hernandez A."/>
            <person name="Krull N."/>
            <person name="Liu D.Y."/>
            <person name="Cavanagh H."/>
            <person name="Bos A."/>
            <person name="Gray C.A."/>
            <person name="Murphy B.T."/>
            <person name="Linington R.G."/>
            <person name="Eustaquio A.S."/>
        </authorList>
    </citation>
    <scope>NUCLEOTIDE SEQUENCE [LARGE SCALE GENOMIC DNA]</scope>
    <source>
        <strain evidence="9 10">RL21-008-BIB-B</strain>
    </source>
</reference>
<dbReference type="InterPro" id="IPR000515">
    <property type="entry name" value="MetI-like"/>
</dbReference>
<name>A0ABW8Z8T4_9BURK</name>
<organism evidence="9 10">
    <name type="scientific">Herbaspirillum rhizosphaerae</name>
    <dbReference type="NCBI Taxonomy" id="346179"/>
    <lineage>
        <taxon>Bacteria</taxon>
        <taxon>Pseudomonadati</taxon>
        <taxon>Pseudomonadota</taxon>
        <taxon>Betaproteobacteria</taxon>
        <taxon>Burkholderiales</taxon>
        <taxon>Oxalobacteraceae</taxon>
        <taxon>Herbaspirillum</taxon>
    </lineage>
</organism>
<evidence type="ECO:0000256" key="3">
    <source>
        <dbReference type="ARBA" id="ARBA00022475"/>
    </source>
</evidence>
<feature type="transmembrane region" description="Helical" evidence="7">
    <location>
        <begin position="99"/>
        <end position="121"/>
    </location>
</feature>
<protein>
    <submittedName>
        <fullName evidence="9">Sugar ABC transporter permease</fullName>
    </submittedName>
</protein>
<feature type="transmembrane region" description="Helical" evidence="7">
    <location>
        <begin position="47"/>
        <end position="66"/>
    </location>
</feature>
<dbReference type="Pfam" id="PF00528">
    <property type="entry name" value="BPD_transp_1"/>
    <property type="match status" value="1"/>
</dbReference>
<evidence type="ECO:0000256" key="7">
    <source>
        <dbReference type="RuleBase" id="RU363032"/>
    </source>
</evidence>